<evidence type="ECO:0000313" key="4">
    <source>
        <dbReference type="EMBL" id="OLP78421.1"/>
    </source>
</evidence>
<dbReference type="InterPro" id="IPR011010">
    <property type="entry name" value="DNA_brk_join_enz"/>
</dbReference>
<keyword evidence="1" id="KW-0233">DNA recombination</keyword>
<dbReference type="Gene3D" id="1.10.443.10">
    <property type="entry name" value="Intergrase catalytic core"/>
    <property type="match status" value="1"/>
</dbReference>
<dbReference type="GO" id="GO:0006310">
    <property type="term" value="P:DNA recombination"/>
    <property type="evidence" value="ECO:0007669"/>
    <property type="project" value="UniProtKB-KW"/>
</dbReference>
<dbReference type="OrthoDB" id="449101at2759"/>
<organism evidence="4 5">
    <name type="scientific">Symbiodinium microadriaticum</name>
    <name type="common">Dinoflagellate</name>
    <name type="synonym">Zooxanthella microadriatica</name>
    <dbReference type="NCBI Taxonomy" id="2951"/>
    <lineage>
        <taxon>Eukaryota</taxon>
        <taxon>Sar</taxon>
        <taxon>Alveolata</taxon>
        <taxon>Dinophyceae</taxon>
        <taxon>Suessiales</taxon>
        <taxon>Symbiodiniaceae</taxon>
        <taxon>Symbiodinium</taxon>
    </lineage>
</organism>
<dbReference type="InterPro" id="IPR013762">
    <property type="entry name" value="Integrase-like_cat_sf"/>
</dbReference>
<keyword evidence="2" id="KW-0175">Coiled coil</keyword>
<dbReference type="EMBL" id="LSRX01001614">
    <property type="protein sequence ID" value="OLP78421.1"/>
    <property type="molecule type" value="Genomic_DNA"/>
</dbReference>
<name>A0A1Q9C673_SYMMI</name>
<dbReference type="GO" id="GO:0003677">
    <property type="term" value="F:DNA binding"/>
    <property type="evidence" value="ECO:0007669"/>
    <property type="project" value="InterPro"/>
</dbReference>
<dbReference type="SUPFAM" id="SSF56349">
    <property type="entry name" value="DNA breaking-rejoining enzymes"/>
    <property type="match status" value="1"/>
</dbReference>
<proteinExistence type="predicted"/>
<feature type="region of interest" description="Disordered" evidence="3">
    <location>
        <begin position="611"/>
        <end position="632"/>
    </location>
</feature>
<dbReference type="Proteomes" id="UP000186817">
    <property type="component" value="Unassembled WGS sequence"/>
</dbReference>
<sequence>MVVNNAYRDGEKLYWITLGVLSVQRAVKLSGAYLKSTWSAIRAWRLLQPIQPRIPMTWYVLQCLLVVCLARGNAQRGQVREEWWGAMVAFWLTFIGMLRPGEVDQLRVGDFCFPEMPELAEGVGLVISIRQAKTRRVWAKQFVIVDSRELVEWCRWWTEGKKPKDRFLSLSRRRWAQILVESLEILHMDSCGFTLGSLRGGGACHHFKTQKNLGLLQFAGRWRRPETLRHYLQDALGIHALAQAPPSARAKLLQTYEQEVEEEERWEVVSAVGRAAAGVRTQPVSEAASAEAKLQLKAVVLRALTLPTTRVESENQARQVWAEAVETAAQGLHTQAVGNGKSGVNGPARASGPPSRSQKRGGGNGSLPKLLVFWATWNNNWSCGCSGWTPPTVTSTPPAYLTNGPTEPPASVKILCLIGSAPDYFFVIRLSFFALPASFEHKKSLPCEGNQAAEDECLRTEPSVFGVAEEVSNQERGLEEELRRHLAAVVLRTKSVIRDQTVFKLVRMLQQCNTCMVIFCFAVPNIFNVPFPVRQSWLESSLLFAVLTLPPLALTAMALEFLARLREGRWEPSQVAVEATGPLWEEGRGILAREFQWSKEWALTGRPLLVEAGEGSDPEPSPTPEAAGDPVPVESLAPVASASAAPLEALGSPREDVQMSKEAAGERGSVTVSTDAWLALRHERSQRERQIKALQAQVASGQKELQKLDEVRAKLREQRSTALQVRQDAMEFQEAARMAAEETRCLLCDLQEVRSRLRIQETSAAQGAEEVAETEQDRPLVAMEAAAEEPAGWVF</sequence>
<evidence type="ECO:0000313" key="5">
    <source>
        <dbReference type="Proteomes" id="UP000186817"/>
    </source>
</evidence>
<feature type="region of interest" description="Disordered" evidence="3">
    <location>
        <begin position="335"/>
        <end position="364"/>
    </location>
</feature>
<dbReference type="AlphaFoldDB" id="A0A1Q9C673"/>
<feature type="region of interest" description="Disordered" evidence="3">
    <location>
        <begin position="645"/>
        <end position="668"/>
    </location>
</feature>
<evidence type="ECO:0000256" key="3">
    <source>
        <dbReference type="SAM" id="MobiDB-lite"/>
    </source>
</evidence>
<dbReference type="GO" id="GO:0015074">
    <property type="term" value="P:DNA integration"/>
    <property type="evidence" value="ECO:0007669"/>
    <property type="project" value="InterPro"/>
</dbReference>
<feature type="coiled-coil region" evidence="2">
    <location>
        <begin position="684"/>
        <end position="728"/>
    </location>
</feature>
<comment type="caution">
    <text evidence="4">The sequence shown here is derived from an EMBL/GenBank/DDBJ whole genome shotgun (WGS) entry which is preliminary data.</text>
</comment>
<gene>
    <name evidence="4" type="ORF">AK812_SmicGene41400</name>
</gene>
<feature type="compositionally biased region" description="Basic and acidic residues" evidence="3">
    <location>
        <begin position="653"/>
        <end position="665"/>
    </location>
</feature>
<protein>
    <submittedName>
        <fullName evidence="4">Uncharacterized protein</fullName>
    </submittedName>
</protein>
<accession>A0A1Q9C673</accession>
<reference evidence="4 5" key="1">
    <citation type="submission" date="2016-02" db="EMBL/GenBank/DDBJ databases">
        <title>Genome analysis of coral dinoflagellate symbionts highlights evolutionary adaptations to a symbiotic lifestyle.</title>
        <authorList>
            <person name="Aranda M."/>
            <person name="Li Y."/>
            <person name="Liew Y.J."/>
            <person name="Baumgarten S."/>
            <person name="Simakov O."/>
            <person name="Wilson M."/>
            <person name="Piel J."/>
            <person name="Ashoor H."/>
            <person name="Bougouffa S."/>
            <person name="Bajic V.B."/>
            <person name="Ryu T."/>
            <person name="Ravasi T."/>
            <person name="Bayer T."/>
            <person name="Micklem G."/>
            <person name="Kim H."/>
            <person name="Bhak J."/>
            <person name="Lajeunesse T.C."/>
            <person name="Voolstra C.R."/>
        </authorList>
    </citation>
    <scope>NUCLEOTIDE SEQUENCE [LARGE SCALE GENOMIC DNA]</scope>
    <source>
        <strain evidence="4 5">CCMP2467</strain>
    </source>
</reference>
<evidence type="ECO:0000256" key="2">
    <source>
        <dbReference type="SAM" id="Coils"/>
    </source>
</evidence>
<evidence type="ECO:0000256" key="1">
    <source>
        <dbReference type="ARBA" id="ARBA00023172"/>
    </source>
</evidence>
<keyword evidence="5" id="KW-1185">Reference proteome</keyword>